<organism evidence="1 2">
    <name type="scientific">Acropora cervicornis</name>
    <name type="common">Staghorn coral</name>
    <dbReference type="NCBI Taxonomy" id="6130"/>
    <lineage>
        <taxon>Eukaryota</taxon>
        <taxon>Metazoa</taxon>
        <taxon>Cnidaria</taxon>
        <taxon>Anthozoa</taxon>
        <taxon>Hexacorallia</taxon>
        <taxon>Scleractinia</taxon>
        <taxon>Astrocoeniina</taxon>
        <taxon>Acroporidae</taxon>
        <taxon>Acropora</taxon>
    </lineage>
</organism>
<sequence>MKLDDTEGKLQTKLTQLEIHPKRTEQVLNLGSEEAIERHFEAIQSTITETDSLKCSLEALKIVAKVDFTQMGAWSSEVNLQLKMKAEGEVGRIRRLLEDGRPPEEITAREDQNLIKFEVESHEGRIRLQADLMQDNQGEASPKQRQVKPPKIEIVCTQRVVHELAAVSGGSQGKRILHPHKAVIREAAETTKTCIVYNASANATPESPSLNKCLYLVLPLYNKLWDVLVRQRAYPLVVTADIQDAFLQIRIRECEHDALRFDWKKSEHAKIEMLHFTRALSGLAPSPFLLSRNTPRCLGEARSSGGTPPCPARR</sequence>
<evidence type="ECO:0000313" key="1">
    <source>
        <dbReference type="EMBL" id="KAK2558893.1"/>
    </source>
</evidence>
<accession>A0AAD9QCR9</accession>
<evidence type="ECO:0000313" key="2">
    <source>
        <dbReference type="Proteomes" id="UP001249851"/>
    </source>
</evidence>
<dbReference type="SUPFAM" id="SSF56672">
    <property type="entry name" value="DNA/RNA polymerases"/>
    <property type="match status" value="1"/>
</dbReference>
<dbReference type="Proteomes" id="UP001249851">
    <property type="component" value="Unassembled WGS sequence"/>
</dbReference>
<dbReference type="AlphaFoldDB" id="A0AAD9QCR9"/>
<reference evidence="1" key="2">
    <citation type="journal article" date="2023" name="Science">
        <title>Genomic signatures of disease resistance in endangered staghorn corals.</title>
        <authorList>
            <person name="Vollmer S.V."/>
            <person name="Selwyn J.D."/>
            <person name="Despard B.A."/>
            <person name="Roesel C.L."/>
        </authorList>
    </citation>
    <scope>NUCLEOTIDE SEQUENCE</scope>
    <source>
        <strain evidence="1">K2</strain>
    </source>
</reference>
<reference evidence="1" key="1">
    <citation type="journal article" date="2023" name="G3 (Bethesda)">
        <title>Whole genome assembly and annotation of the endangered Caribbean coral Acropora cervicornis.</title>
        <authorList>
            <person name="Selwyn J.D."/>
            <person name="Vollmer S.V."/>
        </authorList>
    </citation>
    <scope>NUCLEOTIDE SEQUENCE</scope>
    <source>
        <strain evidence="1">K2</strain>
    </source>
</reference>
<comment type="caution">
    <text evidence="1">The sequence shown here is derived from an EMBL/GenBank/DDBJ whole genome shotgun (WGS) entry which is preliminary data.</text>
</comment>
<keyword evidence="2" id="KW-1185">Reference proteome</keyword>
<evidence type="ECO:0008006" key="3">
    <source>
        <dbReference type="Google" id="ProtNLM"/>
    </source>
</evidence>
<protein>
    <recommendedName>
        <fullName evidence="3">Reverse transcriptase domain-containing protein</fullName>
    </recommendedName>
</protein>
<gene>
    <name evidence="1" type="ORF">P5673_018510</name>
</gene>
<dbReference type="InterPro" id="IPR043502">
    <property type="entry name" value="DNA/RNA_pol_sf"/>
</dbReference>
<dbReference type="EMBL" id="JARQWQ010000042">
    <property type="protein sequence ID" value="KAK2558893.1"/>
    <property type="molecule type" value="Genomic_DNA"/>
</dbReference>
<name>A0AAD9QCR9_ACRCE</name>
<proteinExistence type="predicted"/>